<feature type="chain" id="PRO_5009110578" evidence="1">
    <location>
        <begin position="17"/>
        <end position="120"/>
    </location>
</feature>
<gene>
    <name evidence="2" type="ORF">YALI1_E30074g</name>
</gene>
<organism evidence="2 3">
    <name type="scientific">Yarrowia lipolytica</name>
    <name type="common">Candida lipolytica</name>
    <dbReference type="NCBI Taxonomy" id="4952"/>
    <lineage>
        <taxon>Eukaryota</taxon>
        <taxon>Fungi</taxon>
        <taxon>Dikarya</taxon>
        <taxon>Ascomycota</taxon>
        <taxon>Saccharomycotina</taxon>
        <taxon>Dipodascomycetes</taxon>
        <taxon>Dipodascales</taxon>
        <taxon>Dipodascales incertae sedis</taxon>
        <taxon>Yarrowia</taxon>
    </lineage>
</organism>
<keyword evidence="1" id="KW-0732">Signal</keyword>
<protein>
    <submittedName>
        <fullName evidence="2">Uncharacterized protein</fullName>
    </submittedName>
</protein>
<dbReference type="AlphaFoldDB" id="A0A1D8NK12"/>
<evidence type="ECO:0000256" key="1">
    <source>
        <dbReference type="SAM" id="SignalP"/>
    </source>
</evidence>
<sequence length="120" mass="13787">MVGGGLLNVATILVRAFIDFGTRYSAPVTYFCFLSTSLNEQHSNQAHTLGHQRTAYIRWRTWGIEIESRECQHGYTHSPSRSLSLRFTLLISPHLMSHYRRIVVDWVCLCCQLGNMIQLT</sequence>
<evidence type="ECO:0000313" key="3">
    <source>
        <dbReference type="Proteomes" id="UP000182444"/>
    </source>
</evidence>
<dbReference type="RefSeq" id="XP_068139230.1">
    <property type="nucleotide sequence ID" value="XM_068283129.1"/>
</dbReference>
<dbReference type="EMBL" id="CP017557">
    <property type="protein sequence ID" value="AOW05949.1"/>
    <property type="molecule type" value="Genomic_DNA"/>
</dbReference>
<feature type="signal peptide" evidence="1">
    <location>
        <begin position="1"/>
        <end position="16"/>
    </location>
</feature>
<dbReference type="GeneID" id="94583729"/>
<dbReference type="VEuPathDB" id="FungiDB:YALI1_E30074g"/>
<dbReference type="Proteomes" id="UP000182444">
    <property type="component" value="Chromosome 1E"/>
</dbReference>
<name>A0A1D8NK12_YARLL</name>
<accession>A0A1D8NK12</accession>
<reference evidence="2 3" key="1">
    <citation type="journal article" date="2016" name="PLoS ONE">
        <title>Sequence Assembly of Yarrowia lipolytica Strain W29/CLIB89 Shows Transposable Element Diversity.</title>
        <authorList>
            <person name="Magnan C."/>
            <person name="Yu J."/>
            <person name="Chang I."/>
            <person name="Jahn E."/>
            <person name="Kanomata Y."/>
            <person name="Wu J."/>
            <person name="Zeller M."/>
            <person name="Oakes M."/>
            <person name="Baldi P."/>
            <person name="Sandmeyer S."/>
        </authorList>
    </citation>
    <scope>NUCLEOTIDE SEQUENCE [LARGE SCALE GENOMIC DNA]</scope>
    <source>
        <strain evidence="3">CLIB89(W29)</strain>
    </source>
</reference>
<evidence type="ECO:0000313" key="2">
    <source>
        <dbReference type="EMBL" id="AOW05949.1"/>
    </source>
</evidence>
<proteinExistence type="predicted"/>